<dbReference type="Gene3D" id="3.40.50.1000">
    <property type="entry name" value="HAD superfamily/HAD-like"/>
    <property type="match status" value="1"/>
</dbReference>
<dbReference type="InterPro" id="IPR006379">
    <property type="entry name" value="HAD-SF_hydro_IIB"/>
</dbReference>
<accession>A0A9X2JLV3</accession>
<dbReference type="AlphaFoldDB" id="A0A9X2JLV3"/>
<dbReference type="EMBL" id="JAIULA010000015">
    <property type="protein sequence ID" value="MCP0887294.1"/>
    <property type="molecule type" value="Genomic_DNA"/>
</dbReference>
<evidence type="ECO:0000313" key="1">
    <source>
        <dbReference type="EMBL" id="MCP0887294.1"/>
    </source>
</evidence>
<dbReference type="CDD" id="cd07516">
    <property type="entry name" value="HAD_Pase"/>
    <property type="match status" value="1"/>
</dbReference>
<dbReference type="GO" id="GO:0000287">
    <property type="term" value="F:magnesium ion binding"/>
    <property type="evidence" value="ECO:0007669"/>
    <property type="project" value="TreeGrafter"/>
</dbReference>
<dbReference type="NCBIfam" id="TIGR00099">
    <property type="entry name" value="Cof-subfamily"/>
    <property type="match status" value="1"/>
</dbReference>
<name>A0A9X2JLV3_9LACO</name>
<dbReference type="SFLD" id="SFLDS00003">
    <property type="entry name" value="Haloacid_Dehalogenase"/>
    <property type="match status" value="1"/>
</dbReference>
<dbReference type="SUPFAM" id="SSF56784">
    <property type="entry name" value="HAD-like"/>
    <property type="match status" value="1"/>
</dbReference>
<dbReference type="GO" id="GO:0016791">
    <property type="term" value="F:phosphatase activity"/>
    <property type="evidence" value="ECO:0007669"/>
    <property type="project" value="TreeGrafter"/>
</dbReference>
<protein>
    <submittedName>
        <fullName evidence="1">Cof-type HAD-IIB family hydrolase</fullName>
    </submittedName>
</protein>
<dbReference type="InterPro" id="IPR000150">
    <property type="entry name" value="Cof"/>
</dbReference>
<dbReference type="Proteomes" id="UP001139006">
    <property type="component" value="Unassembled WGS sequence"/>
</dbReference>
<organism evidence="1 2">
    <name type="scientific">Ligilactobacillus ubinensis</name>
    <dbReference type="NCBI Taxonomy" id="2876789"/>
    <lineage>
        <taxon>Bacteria</taxon>
        <taxon>Bacillati</taxon>
        <taxon>Bacillota</taxon>
        <taxon>Bacilli</taxon>
        <taxon>Lactobacillales</taxon>
        <taxon>Lactobacillaceae</taxon>
        <taxon>Ligilactobacillus</taxon>
    </lineage>
</organism>
<keyword evidence="2" id="KW-1185">Reference proteome</keyword>
<dbReference type="InterPro" id="IPR023214">
    <property type="entry name" value="HAD_sf"/>
</dbReference>
<keyword evidence="1" id="KW-0378">Hydrolase</keyword>
<dbReference type="SFLD" id="SFLDG01140">
    <property type="entry name" value="C2.B:_Phosphomannomutase_and_P"/>
    <property type="match status" value="1"/>
</dbReference>
<dbReference type="PANTHER" id="PTHR10000:SF8">
    <property type="entry name" value="HAD SUPERFAMILY HYDROLASE-LIKE, TYPE 3"/>
    <property type="match status" value="1"/>
</dbReference>
<dbReference type="GO" id="GO:0005829">
    <property type="term" value="C:cytosol"/>
    <property type="evidence" value="ECO:0007669"/>
    <property type="project" value="TreeGrafter"/>
</dbReference>
<reference evidence="1 2" key="1">
    <citation type="journal article" date="2023" name="Int. J. Syst. Evol. Microbiol.">
        <title>Ligilactobacillus ubinensis sp. nov., a novel species isolated from the wild ferment of a durian fruit (Durio zibethinus).</title>
        <authorList>
            <person name="Heng Y.C."/>
            <person name="Menon N."/>
            <person name="Chen B."/>
            <person name="Loo B.Z.L."/>
            <person name="Wong G.W.J."/>
            <person name="Lim A.C.H."/>
            <person name="Silvaraju S."/>
            <person name="Kittelmann S."/>
        </authorList>
    </citation>
    <scope>NUCLEOTIDE SEQUENCE [LARGE SCALE GENOMIC DNA]</scope>
    <source>
        <strain evidence="1 2">WILCCON 0076</strain>
    </source>
</reference>
<proteinExistence type="predicted"/>
<sequence length="269" mass="29971">MTIKLIATDIDGTLVKDNKEISEYTINTLKKAHANGVHIVLCTGRPVSGVQNYLTQLGLTSANDYVITYNGAQVQKVGNNEVLISNTLDYTDFLTLDNLSHQLNIHGQAILPSSDMYVTTPDISYYSVLDSFYTKMPLHYRLQNEIPHTFKPAKYMWADEPHILQRATTGLPPAIKNKYYTVRSEKWFFEFMHPDATKGNATLKLAKMLGIDVSEILTAGDQENDLTLIKTGLGIAMGNAIPKIKSSAQYITDDNNHDGLAKAIEKFVL</sequence>
<dbReference type="RefSeq" id="WP_253361036.1">
    <property type="nucleotide sequence ID" value="NZ_JAIULA010000015.1"/>
</dbReference>
<dbReference type="Pfam" id="PF08282">
    <property type="entry name" value="Hydrolase_3"/>
    <property type="match status" value="1"/>
</dbReference>
<dbReference type="NCBIfam" id="TIGR01484">
    <property type="entry name" value="HAD-SF-IIB"/>
    <property type="match status" value="1"/>
</dbReference>
<comment type="caution">
    <text evidence="1">The sequence shown here is derived from an EMBL/GenBank/DDBJ whole genome shotgun (WGS) entry which is preliminary data.</text>
</comment>
<dbReference type="PANTHER" id="PTHR10000">
    <property type="entry name" value="PHOSPHOSERINE PHOSPHATASE"/>
    <property type="match status" value="1"/>
</dbReference>
<dbReference type="SFLD" id="SFLDG01144">
    <property type="entry name" value="C2.B.4:_PGP_Like"/>
    <property type="match status" value="1"/>
</dbReference>
<dbReference type="Gene3D" id="3.30.1240.10">
    <property type="match status" value="1"/>
</dbReference>
<dbReference type="InterPro" id="IPR036412">
    <property type="entry name" value="HAD-like_sf"/>
</dbReference>
<evidence type="ECO:0000313" key="2">
    <source>
        <dbReference type="Proteomes" id="UP001139006"/>
    </source>
</evidence>
<gene>
    <name evidence="1" type="ORF">LB941_08105</name>
</gene>